<evidence type="ECO:0000313" key="9">
    <source>
        <dbReference type="Proteomes" id="UP000186705"/>
    </source>
</evidence>
<feature type="transmembrane region" description="Helical" evidence="7">
    <location>
        <begin position="432"/>
        <end position="451"/>
    </location>
</feature>
<dbReference type="Pfam" id="PF00209">
    <property type="entry name" value="SNF"/>
    <property type="match status" value="2"/>
</dbReference>
<dbReference type="STRING" id="1862672.BO225_01090"/>
<evidence type="ECO:0000256" key="5">
    <source>
        <dbReference type="ARBA" id="ARBA00023136"/>
    </source>
</evidence>
<dbReference type="SUPFAM" id="SSF161070">
    <property type="entry name" value="SNF-like"/>
    <property type="match status" value="1"/>
</dbReference>
<organism evidence="8 9">
    <name type="scientific">Dubosiella newyorkensis</name>
    <dbReference type="NCBI Taxonomy" id="1862672"/>
    <lineage>
        <taxon>Bacteria</taxon>
        <taxon>Bacillati</taxon>
        <taxon>Bacillota</taxon>
        <taxon>Erysipelotrichia</taxon>
        <taxon>Erysipelotrichales</taxon>
        <taxon>Erysipelotrichaceae</taxon>
        <taxon>Dubosiella</taxon>
    </lineage>
</organism>
<feature type="transmembrane region" description="Helical" evidence="7">
    <location>
        <begin position="39"/>
        <end position="59"/>
    </location>
</feature>
<dbReference type="InterPro" id="IPR000175">
    <property type="entry name" value="Na/ntran_symport"/>
</dbReference>
<reference evidence="8 9" key="1">
    <citation type="submission" date="2016-11" db="EMBL/GenBank/DDBJ databases">
        <title>Description of two novel members of the family Erysipelotrichaceae: Ileibacterium lipovorans gen. nov., sp. nov. and Dubosiella newyorkensis, gen. nov., sp. nov.</title>
        <authorList>
            <person name="Cox L.M."/>
            <person name="Sohn J."/>
            <person name="Tyrrell K.L."/>
            <person name="Citron D.M."/>
            <person name="Lawson P.A."/>
            <person name="Patel N.B."/>
            <person name="Iizumi T."/>
            <person name="Perez-Perez G.I."/>
            <person name="Goldstein E.J."/>
            <person name="Blaser M.J."/>
        </authorList>
    </citation>
    <scope>NUCLEOTIDE SEQUENCE [LARGE SCALE GENOMIC DNA]</scope>
    <source>
        <strain evidence="8 9">NYU-BL-A4</strain>
    </source>
</reference>
<name>A0A1U7NQD6_9FIRM</name>
<comment type="subcellular location">
    <subcellularLocation>
        <location evidence="1">Membrane</location>
        <topology evidence="1">Multi-pass membrane protein</topology>
    </subcellularLocation>
</comment>
<dbReference type="EMBL" id="MPKA01000034">
    <property type="protein sequence ID" value="OLU47843.1"/>
    <property type="molecule type" value="Genomic_DNA"/>
</dbReference>
<accession>A0A1U7NQD6</accession>
<comment type="caution">
    <text evidence="8">The sequence shown here is derived from an EMBL/GenBank/DDBJ whole genome shotgun (WGS) entry which is preliminary data.</text>
</comment>
<dbReference type="RefSeq" id="WP_076340449.1">
    <property type="nucleotide sequence ID" value="NZ_CAMNTW010000039.1"/>
</dbReference>
<keyword evidence="3 6" id="KW-0812">Transmembrane</keyword>
<dbReference type="InterPro" id="IPR047218">
    <property type="entry name" value="YocR/YhdH-like"/>
</dbReference>
<protein>
    <recommendedName>
        <fullName evidence="6">Transporter</fullName>
    </recommendedName>
</protein>
<feature type="transmembrane region" description="Helical" evidence="7">
    <location>
        <begin position="347"/>
        <end position="366"/>
    </location>
</feature>
<keyword evidence="4 7" id="KW-1133">Transmembrane helix</keyword>
<dbReference type="InterPro" id="IPR037272">
    <property type="entry name" value="SNS_sf"/>
</dbReference>
<evidence type="ECO:0000313" key="8">
    <source>
        <dbReference type="EMBL" id="OLU47843.1"/>
    </source>
</evidence>
<feature type="transmembrane region" description="Helical" evidence="7">
    <location>
        <begin position="386"/>
        <end position="411"/>
    </location>
</feature>
<keyword evidence="6" id="KW-0769">Symport</keyword>
<dbReference type="CDD" id="cd10336">
    <property type="entry name" value="SLC6sbd_Tyt1-Like"/>
    <property type="match status" value="1"/>
</dbReference>
<dbReference type="NCBIfam" id="NF037979">
    <property type="entry name" value="Na_transp"/>
    <property type="match status" value="1"/>
</dbReference>
<dbReference type="PROSITE" id="PS00610">
    <property type="entry name" value="NA_NEUROTRAN_SYMP_1"/>
    <property type="match status" value="1"/>
</dbReference>
<dbReference type="GO" id="GO:0015293">
    <property type="term" value="F:symporter activity"/>
    <property type="evidence" value="ECO:0007669"/>
    <property type="project" value="UniProtKB-KW"/>
</dbReference>
<comment type="similarity">
    <text evidence="6">Belongs to the sodium:neurotransmitter symporter (SNF) (TC 2.A.22) family.</text>
</comment>
<proteinExistence type="inferred from homology"/>
<dbReference type="PANTHER" id="PTHR42948">
    <property type="entry name" value="TRANSPORTER"/>
    <property type="match status" value="1"/>
</dbReference>
<feature type="transmembrane region" description="Helical" evidence="7">
    <location>
        <begin position="97"/>
        <end position="122"/>
    </location>
</feature>
<keyword evidence="9" id="KW-1185">Reference proteome</keyword>
<dbReference type="GeneID" id="78274548"/>
<keyword evidence="5 7" id="KW-0472">Membrane</keyword>
<evidence type="ECO:0000256" key="3">
    <source>
        <dbReference type="ARBA" id="ARBA00022692"/>
    </source>
</evidence>
<dbReference type="GO" id="GO:0016020">
    <property type="term" value="C:membrane"/>
    <property type="evidence" value="ECO:0007669"/>
    <property type="project" value="UniProtKB-SubCell"/>
</dbReference>
<feature type="transmembrane region" description="Helical" evidence="7">
    <location>
        <begin position="175"/>
        <end position="196"/>
    </location>
</feature>
<feature type="transmembrane region" description="Helical" evidence="7">
    <location>
        <begin position="12"/>
        <end position="33"/>
    </location>
</feature>
<feature type="transmembrane region" description="Helical" evidence="7">
    <location>
        <begin position="142"/>
        <end position="163"/>
    </location>
</feature>
<evidence type="ECO:0000256" key="6">
    <source>
        <dbReference type="RuleBase" id="RU003732"/>
    </source>
</evidence>
<evidence type="ECO:0000256" key="1">
    <source>
        <dbReference type="ARBA" id="ARBA00004141"/>
    </source>
</evidence>
<dbReference type="PANTHER" id="PTHR42948:SF1">
    <property type="entry name" value="TRANSPORTER"/>
    <property type="match status" value="1"/>
</dbReference>
<gene>
    <name evidence="8" type="ORF">BO225_01090</name>
</gene>
<dbReference type="PRINTS" id="PR00176">
    <property type="entry name" value="NANEUSMPORT"/>
</dbReference>
<sequence>MEREKLSSRLGFILISAGCAIGIGNVWKFPYVAGQNGGAIFILIYLLFLILLGIPIMTMEFSMGRASRRSPARIYEQLERPGTHWHYHGKIAVAGNYLLMMFYTTVAGWMLKYFLDFTFGWIDMSSPESVAMHFEAMNKDPFTLVSMMAIVVVLGFGICALGLQSGLEKFSKWMMSSLLLIMLVLAINSIFLEGAQEGLRFYLLPNLDRFLAAGPFQVIVSAMNQAFFTLSLGIGAMAIFGSYIDKKHTLLSESINVAFLDTFVAITAGLIIIPACFAFNIEVGAGPSLIFITLPNLFHNMPFGRLWGALFFVFMSFAAFSTVLAVFENIISSTMDLFSVSRKKACLYNVFIVFLLSLPCALGFNLLEQIAPLGTGTTILDLEDFIVSNLILPLGSFVFVLFCTWKLGWGWNSFVQEANQGKGIKVQPWMKNYCKFVLPLAILFIFLAGFFA</sequence>
<dbReference type="Proteomes" id="UP000186705">
    <property type="component" value="Unassembled WGS sequence"/>
</dbReference>
<dbReference type="PROSITE" id="PS50267">
    <property type="entry name" value="NA_NEUROTRAN_SYMP_3"/>
    <property type="match status" value="1"/>
</dbReference>
<evidence type="ECO:0000256" key="7">
    <source>
        <dbReference type="SAM" id="Phobius"/>
    </source>
</evidence>
<feature type="transmembrane region" description="Helical" evidence="7">
    <location>
        <begin position="306"/>
        <end position="327"/>
    </location>
</feature>
<evidence type="ECO:0000256" key="2">
    <source>
        <dbReference type="ARBA" id="ARBA00022448"/>
    </source>
</evidence>
<dbReference type="AlphaFoldDB" id="A0A1U7NQD6"/>
<feature type="transmembrane region" description="Helical" evidence="7">
    <location>
        <begin position="255"/>
        <end position="281"/>
    </location>
</feature>
<evidence type="ECO:0000256" key="4">
    <source>
        <dbReference type="ARBA" id="ARBA00022989"/>
    </source>
</evidence>
<feature type="transmembrane region" description="Helical" evidence="7">
    <location>
        <begin position="216"/>
        <end position="243"/>
    </location>
</feature>
<dbReference type="OrthoDB" id="9762833at2"/>
<keyword evidence="2 6" id="KW-0813">Transport</keyword>